<dbReference type="InterPro" id="IPR025997">
    <property type="entry name" value="SBP_2_dom"/>
</dbReference>
<dbReference type="GO" id="GO:0030246">
    <property type="term" value="F:carbohydrate binding"/>
    <property type="evidence" value="ECO:0007669"/>
    <property type="project" value="UniProtKB-ARBA"/>
</dbReference>
<feature type="chain" id="PRO_5044335058" evidence="4">
    <location>
        <begin position="30"/>
        <end position="370"/>
    </location>
</feature>
<proteinExistence type="inferred from homology"/>
<dbReference type="EMBL" id="CP162511">
    <property type="protein sequence ID" value="XDI06207.1"/>
    <property type="molecule type" value="Genomic_DNA"/>
</dbReference>
<feature type="signal peptide" evidence="4">
    <location>
        <begin position="1"/>
        <end position="29"/>
    </location>
</feature>
<dbReference type="SUPFAM" id="SSF53822">
    <property type="entry name" value="Periplasmic binding protein-like I"/>
    <property type="match status" value="1"/>
</dbReference>
<gene>
    <name evidence="6" type="ORF">ABFY20_03675</name>
</gene>
<name>A0AB39BJB8_9MICO</name>
<evidence type="ECO:0000256" key="1">
    <source>
        <dbReference type="ARBA" id="ARBA00004196"/>
    </source>
</evidence>
<evidence type="ECO:0000256" key="2">
    <source>
        <dbReference type="ARBA" id="ARBA00007639"/>
    </source>
</evidence>
<dbReference type="PANTHER" id="PTHR46847:SF1">
    <property type="entry name" value="D-ALLOSE-BINDING PERIPLASMIC PROTEIN-RELATED"/>
    <property type="match status" value="1"/>
</dbReference>
<sequence length="370" mass="38041">MITKTPSRRATSLRLATAATAGLALFALAGCSSGTATTGSTAAADGDDVAVTLIIKTQGTSFFQEMADGAEAAADELGVELTVAAGKVDGDEDTQIQAIENAISRGDQGILITPNGPSVFDAIQKARDAGLYVIALDTVPDPADSVDITFATDNFLAGQLVGQWTAEKLGGGDAVIALLDLFDDKVLTVDYDRDQGFLDGMGIDVADPTVNGDEAPTGSYTGGKGGTYTIVGNLATQGTEEGGRTAAETLLSKNPDINVIYGINEPASYGGYQALEAAGKTEGLITVSIDGSCDGAQYVEDGILQATAQQYPLKMAELGVQAIYDLVTTGTAPQPEDGEDFFNTGVQLITNDPMPGVPSIDVQEGLEVCF</sequence>
<dbReference type="RefSeq" id="WP_368498596.1">
    <property type="nucleotide sequence ID" value="NZ_CP162511.1"/>
</dbReference>
<dbReference type="GO" id="GO:0030313">
    <property type="term" value="C:cell envelope"/>
    <property type="evidence" value="ECO:0007669"/>
    <property type="project" value="UniProtKB-SubCell"/>
</dbReference>
<keyword evidence="3 4" id="KW-0732">Signal</keyword>
<evidence type="ECO:0000313" key="6">
    <source>
        <dbReference type="EMBL" id="XDI06207.1"/>
    </source>
</evidence>
<comment type="subcellular location">
    <subcellularLocation>
        <location evidence="1">Cell envelope</location>
    </subcellularLocation>
</comment>
<evidence type="ECO:0000256" key="4">
    <source>
        <dbReference type="SAM" id="SignalP"/>
    </source>
</evidence>
<reference evidence="6" key="1">
    <citation type="submission" date="2024-05" db="EMBL/GenBank/DDBJ databases">
        <title>Herbiconiux sp. A18JL235.</title>
        <authorList>
            <person name="Zhang G."/>
        </authorList>
    </citation>
    <scope>NUCLEOTIDE SEQUENCE</scope>
    <source>
        <strain evidence="6">A18JL235</strain>
    </source>
</reference>
<evidence type="ECO:0000256" key="3">
    <source>
        <dbReference type="ARBA" id="ARBA00022729"/>
    </source>
</evidence>
<comment type="similarity">
    <text evidence="2">Belongs to the bacterial solute-binding protein 2 family.</text>
</comment>
<dbReference type="Pfam" id="PF13407">
    <property type="entry name" value="Peripla_BP_4"/>
    <property type="match status" value="1"/>
</dbReference>
<dbReference type="InterPro" id="IPR028082">
    <property type="entry name" value="Peripla_BP_I"/>
</dbReference>
<organism evidence="6">
    <name type="scientific">Herbiconiux sp. A18JL235</name>
    <dbReference type="NCBI Taxonomy" id="3152363"/>
    <lineage>
        <taxon>Bacteria</taxon>
        <taxon>Bacillati</taxon>
        <taxon>Actinomycetota</taxon>
        <taxon>Actinomycetes</taxon>
        <taxon>Micrococcales</taxon>
        <taxon>Microbacteriaceae</taxon>
        <taxon>Herbiconiux</taxon>
    </lineage>
</organism>
<dbReference type="PROSITE" id="PS51257">
    <property type="entry name" value="PROKAR_LIPOPROTEIN"/>
    <property type="match status" value="1"/>
</dbReference>
<dbReference type="AlphaFoldDB" id="A0AB39BJB8"/>
<dbReference type="Gene3D" id="3.40.50.2300">
    <property type="match status" value="2"/>
</dbReference>
<dbReference type="PANTHER" id="PTHR46847">
    <property type="entry name" value="D-ALLOSE-BINDING PERIPLASMIC PROTEIN-RELATED"/>
    <property type="match status" value="1"/>
</dbReference>
<feature type="domain" description="Periplasmic binding protein" evidence="5">
    <location>
        <begin position="52"/>
        <end position="328"/>
    </location>
</feature>
<protein>
    <submittedName>
        <fullName evidence="6">Substrate-binding domain-containing protein</fullName>
    </submittedName>
</protein>
<evidence type="ECO:0000259" key="5">
    <source>
        <dbReference type="Pfam" id="PF13407"/>
    </source>
</evidence>
<accession>A0AB39BJB8</accession>